<protein>
    <recommendedName>
        <fullName evidence="1">DUF1540 domain-containing protein</fullName>
    </recommendedName>
</protein>
<keyword evidence="3" id="KW-1185">Reference proteome</keyword>
<evidence type="ECO:0000313" key="2">
    <source>
        <dbReference type="EMBL" id="SEV91082.1"/>
    </source>
</evidence>
<dbReference type="EMBL" id="FOJI01000002">
    <property type="protein sequence ID" value="SEV91082.1"/>
    <property type="molecule type" value="Genomic_DNA"/>
</dbReference>
<name>A0A1I0MRX0_9FIRM</name>
<feature type="domain" description="DUF1540" evidence="1">
    <location>
        <begin position="5"/>
        <end position="42"/>
    </location>
</feature>
<dbReference type="STRING" id="99656.SAMN05421659_10275"/>
<gene>
    <name evidence="2" type="ORF">SAMN05421659_10275</name>
</gene>
<proteinExistence type="predicted"/>
<dbReference type="RefSeq" id="WP_092450382.1">
    <property type="nucleotide sequence ID" value="NZ_FOJI01000002.1"/>
</dbReference>
<dbReference type="OrthoDB" id="9792226at2"/>
<organism evidence="2 3">
    <name type="scientific">[Clostridium] fimetarium</name>
    <dbReference type="NCBI Taxonomy" id="99656"/>
    <lineage>
        <taxon>Bacteria</taxon>
        <taxon>Bacillati</taxon>
        <taxon>Bacillota</taxon>
        <taxon>Clostridia</taxon>
        <taxon>Lachnospirales</taxon>
        <taxon>Lachnospiraceae</taxon>
    </lineage>
</organism>
<reference evidence="2 3" key="1">
    <citation type="submission" date="2016-10" db="EMBL/GenBank/DDBJ databases">
        <authorList>
            <person name="de Groot N.N."/>
        </authorList>
    </citation>
    <scope>NUCLEOTIDE SEQUENCE [LARGE SCALE GENOMIC DNA]</scope>
    <source>
        <strain evidence="2 3">DSM 9179</strain>
    </source>
</reference>
<evidence type="ECO:0000313" key="3">
    <source>
        <dbReference type="Proteomes" id="UP000199701"/>
    </source>
</evidence>
<dbReference type="Proteomes" id="UP000199701">
    <property type="component" value="Unassembled WGS sequence"/>
</dbReference>
<feature type="domain" description="DUF1540" evidence="1">
    <location>
        <begin position="62"/>
        <end position="100"/>
    </location>
</feature>
<dbReference type="Pfam" id="PF07561">
    <property type="entry name" value="DUF1540"/>
    <property type="match status" value="2"/>
</dbReference>
<evidence type="ECO:0000259" key="1">
    <source>
        <dbReference type="Pfam" id="PF07561"/>
    </source>
</evidence>
<dbReference type="InterPro" id="IPR011437">
    <property type="entry name" value="DUF1540"/>
</dbReference>
<sequence>MTALDCNVSTCGFNDERCCCRSEIDVKGTKADHTDDTCCGSFKKESSEFQNSTRTPNTNLSVGCEAVNCAFNDGNKCSADHIDIAGSSANDAGQTICSSFTCK</sequence>
<accession>A0A1I0MRX0</accession>
<dbReference type="AlphaFoldDB" id="A0A1I0MRX0"/>